<name>A0A177MKM5_METMH</name>
<dbReference type="EMBL" id="LUUH01000036">
    <property type="protein sequence ID" value="OAI06346.1"/>
    <property type="molecule type" value="Genomic_DNA"/>
</dbReference>
<dbReference type="InterPro" id="IPR012337">
    <property type="entry name" value="RNaseH-like_sf"/>
</dbReference>
<dbReference type="PANTHER" id="PTHR46889:SF4">
    <property type="entry name" value="TRANSPOSASE INSO FOR INSERTION SEQUENCE ELEMENT IS911B-RELATED"/>
    <property type="match status" value="1"/>
</dbReference>
<dbReference type="PANTHER" id="PTHR46889">
    <property type="entry name" value="TRANSPOSASE INSF FOR INSERTION SEQUENCE IS3B-RELATED"/>
    <property type="match status" value="1"/>
</dbReference>
<dbReference type="InterPro" id="IPR036397">
    <property type="entry name" value="RNaseH_sf"/>
</dbReference>
<feature type="domain" description="Integrase catalytic" evidence="1">
    <location>
        <begin position="102"/>
        <end position="264"/>
    </location>
</feature>
<dbReference type="Pfam" id="PF13276">
    <property type="entry name" value="HTH_21"/>
    <property type="match status" value="1"/>
</dbReference>
<dbReference type="Pfam" id="PF00665">
    <property type="entry name" value="rve"/>
    <property type="match status" value="1"/>
</dbReference>
<reference evidence="2 3" key="1">
    <citation type="submission" date="2016-03" db="EMBL/GenBank/DDBJ databases">
        <authorList>
            <person name="Ploux O."/>
        </authorList>
    </citation>
    <scope>NUCLEOTIDE SEQUENCE [LARGE SCALE GENOMIC DNA]</scope>
    <source>
        <strain evidence="2 3">R-45371</strain>
    </source>
</reference>
<dbReference type="Proteomes" id="UP000077763">
    <property type="component" value="Unassembled WGS sequence"/>
</dbReference>
<dbReference type="Pfam" id="PF13333">
    <property type="entry name" value="rve_2"/>
    <property type="match status" value="1"/>
</dbReference>
<proteinExistence type="predicted"/>
<dbReference type="SUPFAM" id="SSF53098">
    <property type="entry name" value="Ribonuclease H-like"/>
    <property type="match status" value="1"/>
</dbReference>
<evidence type="ECO:0000259" key="1">
    <source>
        <dbReference type="PROSITE" id="PS50994"/>
    </source>
</evidence>
<dbReference type="GO" id="GO:0015074">
    <property type="term" value="P:DNA integration"/>
    <property type="evidence" value="ECO:0007669"/>
    <property type="project" value="InterPro"/>
</dbReference>
<dbReference type="PROSITE" id="PS50994">
    <property type="entry name" value="INTEGRASE"/>
    <property type="match status" value="1"/>
</dbReference>
<dbReference type="InterPro" id="IPR050900">
    <property type="entry name" value="Transposase_IS3/IS150/IS904"/>
</dbReference>
<dbReference type="InterPro" id="IPR001584">
    <property type="entry name" value="Integrase_cat-core"/>
</dbReference>
<organism evidence="2 3">
    <name type="scientific">Methylomonas methanica</name>
    <dbReference type="NCBI Taxonomy" id="421"/>
    <lineage>
        <taxon>Bacteria</taxon>
        <taxon>Pseudomonadati</taxon>
        <taxon>Pseudomonadota</taxon>
        <taxon>Gammaproteobacteria</taxon>
        <taxon>Methylococcales</taxon>
        <taxon>Methylococcaceae</taxon>
        <taxon>Methylomonas</taxon>
    </lineage>
</organism>
<accession>A0A177MKM5</accession>
<gene>
    <name evidence="2" type="ORF">A1353_08960</name>
</gene>
<dbReference type="InterPro" id="IPR048020">
    <property type="entry name" value="Transpos_IS3"/>
</dbReference>
<dbReference type="NCBIfam" id="NF033516">
    <property type="entry name" value="transpos_IS3"/>
    <property type="match status" value="1"/>
</dbReference>
<sequence>MEVSTSAFYAWCKQPEDSKKTKKKQSLKDKVSQVFIENKQCYGSRRLSNELKKQGFAVGRYKTRQVMRQLKLKVRYPKRYKSTTGSNHNETISPNRLGRQFNVAKPNQVWATDITYIWTLQGWLYLAVVIDLFARRVVGWAIDDHMRTSLCVRALQMAFWQRKPDKGLLHHSDRGSQYASQEYRQHLAVMGVQQSMSRKGNCWDNAPTERFFRSLKHEQIEYEAFKTKEAAKQSLLDYLAFYNGRRSHSTCGYQSPLHFERDYLKNAAG</sequence>
<dbReference type="AlphaFoldDB" id="A0A177MKM5"/>
<comment type="caution">
    <text evidence="2">The sequence shown here is derived from an EMBL/GenBank/DDBJ whole genome shotgun (WGS) entry which is preliminary data.</text>
</comment>
<protein>
    <submittedName>
        <fullName evidence="2">Transposase</fullName>
    </submittedName>
</protein>
<evidence type="ECO:0000313" key="3">
    <source>
        <dbReference type="Proteomes" id="UP000077763"/>
    </source>
</evidence>
<dbReference type="Gene3D" id="3.30.420.10">
    <property type="entry name" value="Ribonuclease H-like superfamily/Ribonuclease H"/>
    <property type="match status" value="1"/>
</dbReference>
<dbReference type="GO" id="GO:0003676">
    <property type="term" value="F:nucleic acid binding"/>
    <property type="evidence" value="ECO:0007669"/>
    <property type="project" value="InterPro"/>
</dbReference>
<dbReference type="InterPro" id="IPR025948">
    <property type="entry name" value="HTH-like_dom"/>
</dbReference>
<evidence type="ECO:0000313" key="2">
    <source>
        <dbReference type="EMBL" id="OAI06346.1"/>
    </source>
</evidence>